<dbReference type="InterPro" id="IPR029068">
    <property type="entry name" value="Glyas_Bleomycin-R_OHBP_Dase"/>
</dbReference>
<dbReference type="SUPFAM" id="SSF54593">
    <property type="entry name" value="Glyoxalase/Bleomycin resistance protein/Dihydroxybiphenyl dioxygenase"/>
    <property type="match status" value="1"/>
</dbReference>
<dbReference type="InterPro" id="IPR037523">
    <property type="entry name" value="VOC_core"/>
</dbReference>
<dbReference type="Proteomes" id="UP001596547">
    <property type="component" value="Unassembled WGS sequence"/>
</dbReference>
<dbReference type="InterPro" id="IPR004360">
    <property type="entry name" value="Glyas_Fos-R_dOase_dom"/>
</dbReference>
<sequence>MGIRGLHHLVLLVDDVPDGEAFYRELFDMEVLFREGVLDGTVGTVPDGVGWDEAISKGATPTMSFLGRDEFFLAVAQADGEPSAGRVDHVALAVDEPAFEAITDRAESVGCEVEQNAAHHRILRDAFGMEWELNANPPPPSRAFEPLDI</sequence>
<dbReference type="EMBL" id="JBHTBF010000002">
    <property type="protein sequence ID" value="MFC7318068.1"/>
    <property type="molecule type" value="Genomic_DNA"/>
</dbReference>
<dbReference type="PROSITE" id="PS51819">
    <property type="entry name" value="VOC"/>
    <property type="match status" value="1"/>
</dbReference>
<gene>
    <name evidence="2" type="ORF">ACFQPE_14880</name>
</gene>
<dbReference type="GeneID" id="79315247"/>
<feature type="domain" description="VOC" evidence="1">
    <location>
        <begin position="5"/>
        <end position="149"/>
    </location>
</feature>
<proteinExistence type="predicted"/>
<dbReference type="RefSeq" id="WP_276305655.1">
    <property type="nucleotide sequence ID" value="NZ_CP119992.1"/>
</dbReference>
<organism evidence="2 3">
    <name type="scientific">Halomarina halobia</name>
    <dbReference type="NCBI Taxonomy" id="3033386"/>
    <lineage>
        <taxon>Archaea</taxon>
        <taxon>Methanobacteriati</taxon>
        <taxon>Methanobacteriota</taxon>
        <taxon>Stenosarchaea group</taxon>
        <taxon>Halobacteria</taxon>
        <taxon>Halobacteriales</taxon>
        <taxon>Natronomonadaceae</taxon>
        <taxon>Halomarina</taxon>
    </lineage>
</organism>
<evidence type="ECO:0000313" key="3">
    <source>
        <dbReference type="Proteomes" id="UP001596547"/>
    </source>
</evidence>
<name>A0ABD6ACM0_9EURY</name>
<accession>A0ABD6ACM0</accession>
<dbReference type="AlphaFoldDB" id="A0ABD6ACM0"/>
<reference evidence="2 3" key="1">
    <citation type="journal article" date="2019" name="Int. J. Syst. Evol. Microbiol.">
        <title>The Global Catalogue of Microorganisms (GCM) 10K type strain sequencing project: providing services to taxonomists for standard genome sequencing and annotation.</title>
        <authorList>
            <consortium name="The Broad Institute Genomics Platform"/>
            <consortium name="The Broad Institute Genome Sequencing Center for Infectious Disease"/>
            <person name="Wu L."/>
            <person name="Ma J."/>
        </authorList>
    </citation>
    <scope>NUCLEOTIDE SEQUENCE [LARGE SCALE GENOMIC DNA]</scope>
    <source>
        <strain evidence="2 3">PSR21</strain>
    </source>
</reference>
<comment type="caution">
    <text evidence="2">The sequence shown here is derived from an EMBL/GenBank/DDBJ whole genome shotgun (WGS) entry which is preliminary data.</text>
</comment>
<dbReference type="Gene3D" id="3.10.180.10">
    <property type="entry name" value="2,3-Dihydroxybiphenyl 1,2-Dioxygenase, domain 1"/>
    <property type="match status" value="1"/>
</dbReference>
<keyword evidence="3" id="KW-1185">Reference proteome</keyword>
<protein>
    <submittedName>
        <fullName evidence="2">VOC family protein</fullName>
    </submittedName>
</protein>
<evidence type="ECO:0000259" key="1">
    <source>
        <dbReference type="PROSITE" id="PS51819"/>
    </source>
</evidence>
<evidence type="ECO:0000313" key="2">
    <source>
        <dbReference type="EMBL" id="MFC7318068.1"/>
    </source>
</evidence>
<dbReference type="Pfam" id="PF00903">
    <property type="entry name" value="Glyoxalase"/>
    <property type="match status" value="1"/>
</dbReference>